<reference evidence="1" key="1">
    <citation type="journal article" date="2014" name="Front. Microbiol.">
        <title>High frequency of phylogenetically diverse reductive dehalogenase-homologous genes in deep subseafloor sedimentary metagenomes.</title>
        <authorList>
            <person name="Kawai M."/>
            <person name="Futagami T."/>
            <person name="Toyoda A."/>
            <person name="Takaki Y."/>
            <person name="Nishi S."/>
            <person name="Hori S."/>
            <person name="Arai W."/>
            <person name="Tsubouchi T."/>
            <person name="Morono Y."/>
            <person name="Uchiyama I."/>
            <person name="Ito T."/>
            <person name="Fujiyama A."/>
            <person name="Inagaki F."/>
            <person name="Takami H."/>
        </authorList>
    </citation>
    <scope>NUCLEOTIDE SEQUENCE</scope>
    <source>
        <strain evidence="1">Expedition CK06-06</strain>
    </source>
</reference>
<protein>
    <submittedName>
        <fullName evidence="1">Uncharacterized protein</fullName>
    </submittedName>
</protein>
<comment type="caution">
    <text evidence="1">The sequence shown here is derived from an EMBL/GenBank/DDBJ whole genome shotgun (WGS) entry which is preliminary data.</text>
</comment>
<sequence>WEITSGSVFERVKQGGYIESCALLMYCDEGPFT</sequence>
<gene>
    <name evidence="1" type="ORF">S01H4_67410</name>
</gene>
<feature type="non-terminal residue" evidence="1">
    <location>
        <position position="33"/>
    </location>
</feature>
<dbReference type="EMBL" id="BART01042394">
    <property type="protein sequence ID" value="GAH22797.1"/>
    <property type="molecule type" value="Genomic_DNA"/>
</dbReference>
<accession>X1DRJ1</accession>
<organism evidence="1">
    <name type="scientific">marine sediment metagenome</name>
    <dbReference type="NCBI Taxonomy" id="412755"/>
    <lineage>
        <taxon>unclassified sequences</taxon>
        <taxon>metagenomes</taxon>
        <taxon>ecological metagenomes</taxon>
    </lineage>
</organism>
<feature type="non-terminal residue" evidence="1">
    <location>
        <position position="1"/>
    </location>
</feature>
<name>X1DRJ1_9ZZZZ</name>
<dbReference type="AlphaFoldDB" id="X1DRJ1"/>
<proteinExistence type="predicted"/>
<evidence type="ECO:0000313" key="1">
    <source>
        <dbReference type="EMBL" id="GAH22797.1"/>
    </source>
</evidence>